<dbReference type="InterPro" id="IPR029052">
    <property type="entry name" value="Metallo-depent_PP-like"/>
</dbReference>
<dbReference type="RefSeq" id="XP_056476840.1">
    <property type="nucleotide sequence ID" value="XM_056616483.1"/>
</dbReference>
<dbReference type="GeneID" id="81355462"/>
<proteinExistence type="predicted"/>
<keyword evidence="2" id="KW-1185">Reference proteome</keyword>
<evidence type="ECO:0008006" key="3">
    <source>
        <dbReference type="Google" id="ProtNLM"/>
    </source>
</evidence>
<dbReference type="OrthoDB" id="4368265at2759"/>
<evidence type="ECO:0000313" key="2">
    <source>
        <dbReference type="Proteomes" id="UP001149074"/>
    </source>
</evidence>
<evidence type="ECO:0000313" key="1">
    <source>
        <dbReference type="EMBL" id="KAJ5103460.1"/>
    </source>
</evidence>
<reference evidence="1" key="1">
    <citation type="submission" date="2022-11" db="EMBL/GenBank/DDBJ databases">
        <authorList>
            <person name="Petersen C."/>
        </authorList>
    </citation>
    <scope>NUCLEOTIDE SEQUENCE</scope>
    <source>
        <strain evidence="1">IBT 30761</strain>
    </source>
</reference>
<reference evidence="1" key="2">
    <citation type="journal article" date="2023" name="IMA Fungus">
        <title>Comparative genomic study of the Penicillium genus elucidates a diverse pangenome and 15 lateral gene transfer events.</title>
        <authorList>
            <person name="Petersen C."/>
            <person name="Sorensen T."/>
            <person name="Nielsen M.R."/>
            <person name="Sondergaard T.E."/>
            <person name="Sorensen J.L."/>
            <person name="Fitzpatrick D.A."/>
            <person name="Frisvad J.C."/>
            <person name="Nielsen K.L."/>
        </authorList>
    </citation>
    <scope>NUCLEOTIDE SEQUENCE</scope>
    <source>
        <strain evidence="1">IBT 30761</strain>
    </source>
</reference>
<dbReference type="SUPFAM" id="SSF56300">
    <property type="entry name" value="Metallo-dependent phosphatases"/>
    <property type="match status" value="1"/>
</dbReference>
<dbReference type="EMBL" id="JAPQKI010000004">
    <property type="protein sequence ID" value="KAJ5103460.1"/>
    <property type="molecule type" value="Genomic_DNA"/>
</dbReference>
<dbReference type="Gene3D" id="3.60.21.10">
    <property type="match status" value="1"/>
</dbReference>
<comment type="caution">
    <text evidence="1">The sequence shown here is derived from an EMBL/GenBank/DDBJ whole genome shotgun (WGS) entry which is preliminary data.</text>
</comment>
<dbReference type="Proteomes" id="UP001149074">
    <property type="component" value="Unassembled WGS sequence"/>
</dbReference>
<dbReference type="AlphaFoldDB" id="A0A9W9FNZ8"/>
<gene>
    <name evidence="1" type="ORF">N7532_003989</name>
</gene>
<organism evidence="1 2">
    <name type="scientific">Penicillium argentinense</name>
    <dbReference type="NCBI Taxonomy" id="1131581"/>
    <lineage>
        <taxon>Eukaryota</taxon>
        <taxon>Fungi</taxon>
        <taxon>Dikarya</taxon>
        <taxon>Ascomycota</taxon>
        <taxon>Pezizomycotina</taxon>
        <taxon>Eurotiomycetes</taxon>
        <taxon>Eurotiomycetidae</taxon>
        <taxon>Eurotiales</taxon>
        <taxon>Aspergillaceae</taxon>
        <taxon>Penicillium</taxon>
    </lineage>
</organism>
<protein>
    <recommendedName>
        <fullName evidence="3">Calcineurin-like phosphoesterase domain-containing protein</fullName>
    </recommendedName>
</protein>
<sequence>MAFGVILDGTNNNKNMTRIQPAAEMIQESWFKDAVNRVDIDLFVFIGHNPGKPGIPKSESSFPLLMKTLRDTRPEVPVQGFGGHTHRRDFHVYDKKSSAIESGKYCDTVSWISLDGIKTQPLEARATRPEASYMISEEPATVESTDASCPKKKTFEMKLTRWYLDWNRLTFSYNASGSQKNSKLPTDST</sequence>
<name>A0A9W9FNZ8_9EURO</name>
<accession>A0A9W9FNZ8</accession>